<evidence type="ECO:0000256" key="7">
    <source>
        <dbReference type="ARBA" id="ARBA00023065"/>
    </source>
</evidence>
<evidence type="ECO:0000256" key="4">
    <source>
        <dbReference type="ARBA" id="ARBA00022475"/>
    </source>
</evidence>
<comment type="subcellular location">
    <subcellularLocation>
        <location evidence="1">Cell membrane</location>
        <topology evidence="1">Multi-pass membrane protein</topology>
    </subcellularLocation>
</comment>
<evidence type="ECO:0000256" key="2">
    <source>
        <dbReference type="ARBA" id="ARBA00022448"/>
    </source>
</evidence>
<dbReference type="InterPro" id="IPR038770">
    <property type="entry name" value="Na+/solute_symporter_sf"/>
</dbReference>
<protein>
    <submittedName>
        <fullName evidence="11">K(+)/H(+) antiporter NhaP2</fullName>
    </submittedName>
</protein>
<evidence type="ECO:0000256" key="5">
    <source>
        <dbReference type="ARBA" id="ARBA00022692"/>
    </source>
</evidence>
<feature type="transmembrane region" description="Helical" evidence="9">
    <location>
        <begin position="121"/>
        <end position="144"/>
    </location>
</feature>
<keyword evidence="4" id="KW-1003">Cell membrane</keyword>
<evidence type="ECO:0000256" key="1">
    <source>
        <dbReference type="ARBA" id="ARBA00004651"/>
    </source>
</evidence>
<evidence type="ECO:0000256" key="9">
    <source>
        <dbReference type="SAM" id="Phobius"/>
    </source>
</evidence>
<dbReference type="EMBL" id="CP030941">
    <property type="protein sequence ID" value="UUP16471.1"/>
    <property type="molecule type" value="Genomic_DNA"/>
</dbReference>
<evidence type="ECO:0000259" key="10">
    <source>
        <dbReference type="Pfam" id="PF00999"/>
    </source>
</evidence>
<dbReference type="InterPro" id="IPR006153">
    <property type="entry name" value="Cation/H_exchanger_TM"/>
</dbReference>
<dbReference type="Pfam" id="PF00999">
    <property type="entry name" value="Na_H_Exchanger"/>
    <property type="match status" value="1"/>
</dbReference>
<keyword evidence="3" id="KW-0050">Antiport</keyword>
<dbReference type="Proteomes" id="UP001342418">
    <property type="component" value="Chromosome"/>
</dbReference>
<organism evidence="11 12">
    <name type="scientific">Nitratireductor thuwali</name>
    <dbReference type="NCBI Taxonomy" id="2267699"/>
    <lineage>
        <taxon>Bacteria</taxon>
        <taxon>Pseudomonadati</taxon>
        <taxon>Pseudomonadota</taxon>
        <taxon>Alphaproteobacteria</taxon>
        <taxon>Hyphomicrobiales</taxon>
        <taxon>Phyllobacteriaceae</taxon>
        <taxon>Nitratireductor</taxon>
    </lineage>
</organism>
<evidence type="ECO:0000313" key="12">
    <source>
        <dbReference type="Proteomes" id="UP001342418"/>
    </source>
</evidence>
<accession>A0ABY5MGY2</accession>
<reference evidence="11 12" key="1">
    <citation type="submission" date="2018-07" db="EMBL/GenBank/DDBJ databases">
        <title>Genome sequence of Nitratireductor thuwali#1536.</title>
        <authorList>
            <person name="Michoud G."/>
            <person name="Merlino G."/>
            <person name="Sefrji F.O."/>
            <person name="Daffonchio D."/>
        </authorList>
    </citation>
    <scope>NUCLEOTIDE SEQUENCE [LARGE SCALE GENOMIC DNA]</scope>
    <source>
        <strain evidence="12">Nit1536</strain>
    </source>
</reference>
<keyword evidence="2" id="KW-0813">Transport</keyword>
<dbReference type="PANTHER" id="PTHR32507">
    <property type="entry name" value="NA(+)/H(+) ANTIPORTER 1"/>
    <property type="match status" value="1"/>
</dbReference>
<keyword evidence="5 9" id="KW-0812">Transmembrane</keyword>
<feature type="transmembrane region" description="Helical" evidence="9">
    <location>
        <begin position="156"/>
        <end position="174"/>
    </location>
</feature>
<sequence>MGIGLRLSPTDFRTLARPAAVLLTLGMVGMWACSAALAGWMFGLPPWTALLVGAVLTPTDPIVSSNIVTGRFAEERLPSRVRAALSLESGANDGLAYVLVLLPLLVIGGSSGVAGEWLVTGFLLGVAMSAVIGAVVGAAAARVLGWARRKSIIESYSVLTFTLALTFFTLGAARLLGGDALISVFVAGVAFNLMSDTDTKQSEENVQEAINHLITPSIFVLFGIALPWPEWRQLGWAVPGFALGILIVRRLPVFLVLAPLLRGHLQRRDLAYLAWFGPIGISTFFYALFALSRGADAMVWHLASASVLASVFAHGASGAPMSNMIYGRRKETQGAEEEKDA</sequence>
<evidence type="ECO:0000313" key="11">
    <source>
        <dbReference type="EMBL" id="UUP16471.1"/>
    </source>
</evidence>
<feature type="transmembrane region" description="Helical" evidence="9">
    <location>
        <begin position="209"/>
        <end position="228"/>
    </location>
</feature>
<keyword evidence="6 9" id="KW-1133">Transmembrane helix</keyword>
<evidence type="ECO:0000256" key="8">
    <source>
        <dbReference type="ARBA" id="ARBA00023136"/>
    </source>
</evidence>
<name>A0ABY5MGY2_9HYPH</name>
<feature type="transmembrane region" description="Helical" evidence="9">
    <location>
        <begin position="298"/>
        <end position="319"/>
    </location>
</feature>
<keyword evidence="12" id="KW-1185">Reference proteome</keyword>
<evidence type="ECO:0000256" key="6">
    <source>
        <dbReference type="ARBA" id="ARBA00022989"/>
    </source>
</evidence>
<dbReference type="PANTHER" id="PTHR32507:SF8">
    <property type="entry name" value="CNH1P"/>
    <property type="match status" value="1"/>
</dbReference>
<dbReference type="RefSeq" id="WP_338531807.1">
    <property type="nucleotide sequence ID" value="NZ_CP030941.1"/>
</dbReference>
<feature type="transmembrane region" description="Helical" evidence="9">
    <location>
        <begin position="94"/>
        <end position="115"/>
    </location>
</feature>
<keyword evidence="8 9" id="KW-0472">Membrane</keyword>
<dbReference type="Gene3D" id="1.20.1530.20">
    <property type="match status" value="1"/>
</dbReference>
<feature type="domain" description="Cation/H+ exchanger transmembrane" evidence="10">
    <location>
        <begin position="3"/>
        <end position="321"/>
    </location>
</feature>
<feature type="transmembrane region" description="Helical" evidence="9">
    <location>
        <begin position="20"/>
        <end position="43"/>
    </location>
</feature>
<proteinExistence type="predicted"/>
<evidence type="ECO:0000256" key="3">
    <source>
        <dbReference type="ARBA" id="ARBA00022449"/>
    </source>
</evidence>
<keyword evidence="7" id="KW-0406">Ion transport</keyword>
<gene>
    <name evidence="11" type="primary">nhaP2_1</name>
    <name evidence="11" type="ORF">NTH_00918</name>
</gene>
<feature type="transmembrane region" description="Helical" evidence="9">
    <location>
        <begin position="270"/>
        <end position="292"/>
    </location>
</feature>
<feature type="transmembrane region" description="Helical" evidence="9">
    <location>
        <begin position="234"/>
        <end position="258"/>
    </location>
</feature>